<reference evidence="1 3" key="1">
    <citation type="submission" date="2016-10" db="EMBL/GenBank/DDBJ databases">
        <title>Draft genome sequences of four alkaliphilic bacteria belonging to the Anaerobacillus genus.</title>
        <authorList>
            <person name="Bassil N.M."/>
            <person name="Lloyd J.R."/>
        </authorList>
    </citation>
    <scope>NUCLEOTIDE SEQUENCE [LARGE SCALE GENOMIC DNA]</scope>
    <source>
        <strain evidence="1 3">NB2006</strain>
    </source>
</reference>
<evidence type="ECO:0000313" key="1">
    <source>
        <dbReference type="EMBL" id="OIJ06130.1"/>
    </source>
</evidence>
<evidence type="ECO:0000313" key="3">
    <source>
        <dbReference type="Proteomes" id="UP000180175"/>
    </source>
</evidence>
<organism evidence="1 3">
    <name type="scientific">Anaerobacillus isosaccharinicus</name>
    <dbReference type="NCBI Taxonomy" id="1532552"/>
    <lineage>
        <taxon>Bacteria</taxon>
        <taxon>Bacillati</taxon>
        <taxon>Bacillota</taxon>
        <taxon>Bacilli</taxon>
        <taxon>Bacillales</taxon>
        <taxon>Bacillaceae</taxon>
        <taxon>Anaerobacillus</taxon>
    </lineage>
</organism>
<gene>
    <name evidence="2" type="ORF">AWH56_008590</name>
    <name evidence="1" type="ORF">AWH56_21340</name>
</gene>
<sequence>MILLSDVISKIANKCISDYRCQELRKVKNELFLRLLDGEVACVSFDNEKEGFSWFLTQVKHNLHLTFSSDHRTGSVSAFQHRTVMTPQVVGNSEDVLSILFYIDQDKALTITEELTKLGVTNLQPVDIAMYVRKNDSKLFSELKTKVIDEFLNNLQNAFGSYIINRYYDLK</sequence>
<dbReference type="RefSeq" id="WP_071318948.1">
    <property type="nucleotide sequence ID" value="NZ_CP063356.2"/>
</dbReference>
<protein>
    <submittedName>
        <fullName evidence="1">Uncharacterized protein</fullName>
    </submittedName>
</protein>
<accession>A0A1S2L1B5</accession>
<proteinExistence type="predicted"/>
<dbReference type="AlphaFoldDB" id="A0A1S2L1B5"/>
<dbReference type="EMBL" id="CP063356">
    <property type="protein sequence ID" value="QOY37622.1"/>
    <property type="molecule type" value="Genomic_DNA"/>
</dbReference>
<reference evidence="2 3" key="2">
    <citation type="journal article" date="2017" name="Genome Announc.">
        <title>Draft Genome Sequences of Four Alkaliphilic Bacteria Belonging to the Anaerobacillus Genus.</title>
        <authorList>
            <person name="Bassil N.M."/>
            <person name="Lloyd J.R."/>
        </authorList>
    </citation>
    <scope>NUCLEOTIDE SEQUENCE [LARGE SCALE GENOMIC DNA]</scope>
    <source>
        <strain evidence="2 3">NB2006</strain>
    </source>
</reference>
<dbReference type="KEGG" id="aia:AWH56_008590"/>
<evidence type="ECO:0000313" key="2">
    <source>
        <dbReference type="EMBL" id="QOY37622.1"/>
    </source>
</evidence>
<reference evidence="2" key="4">
    <citation type="submission" date="2020-10" db="EMBL/GenBank/DDBJ databases">
        <authorList>
            <person name="Bassil N.M."/>
            <person name="Lloyd J.R."/>
        </authorList>
    </citation>
    <scope>NUCLEOTIDE SEQUENCE</scope>
    <source>
        <strain evidence="2">NB2006</strain>
    </source>
</reference>
<reference evidence="2 3" key="3">
    <citation type="journal article" date="2019" name="Int. J. Syst. Evol. Microbiol.">
        <title>Anaerobacillus isosaccharinicus sp. nov., an alkaliphilic bacterium which degrades isosaccharinic acid.</title>
        <authorList>
            <person name="Bassil N.M."/>
            <person name="Lloyd J.R."/>
        </authorList>
    </citation>
    <scope>NUCLEOTIDE SEQUENCE [LARGE SCALE GENOMIC DNA]</scope>
    <source>
        <strain evidence="2 3">NB2006</strain>
    </source>
</reference>
<dbReference type="Proteomes" id="UP000180175">
    <property type="component" value="Chromosome"/>
</dbReference>
<keyword evidence="3" id="KW-1185">Reference proteome</keyword>
<dbReference type="EMBL" id="LQXD01000186">
    <property type="protein sequence ID" value="OIJ06130.1"/>
    <property type="molecule type" value="Genomic_DNA"/>
</dbReference>
<name>A0A1S2L1B5_9BACI</name>